<keyword evidence="5 6" id="KW-0472">Membrane</keyword>
<dbReference type="InterPro" id="IPR000175">
    <property type="entry name" value="Na/ntran_symport"/>
</dbReference>
<dbReference type="GO" id="GO:0016020">
    <property type="term" value="C:membrane"/>
    <property type="evidence" value="ECO:0007669"/>
    <property type="project" value="UniProtKB-SubCell"/>
</dbReference>
<reference evidence="7" key="1">
    <citation type="submission" date="2023-07" db="EMBL/GenBank/DDBJ databases">
        <title>Genome content predicts the carbon catabolic preferences of heterotrophic bacteria.</title>
        <authorList>
            <person name="Gralka M."/>
        </authorList>
    </citation>
    <scope>NUCLEOTIDE SEQUENCE</scope>
    <source>
        <strain evidence="7">E2R20</strain>
    </source>
</reference>
<evidence type="ECO:0000313" key="7">
    <source>
        <dbReference type="EMBL" id="MDO6575222.1"/>
    </source>
</evidence>
<dbReference type="AlphaFoldDB" id="A0AAW7YYQ9"/>
<dbReference type="SUPFAM" id="SSF161070">
    <property type="entry name" value="SNF-like"/>
    <property type="match status" value="1"/>
</dbReference>
<evidence type="ECO:0000256" key="6">
    <source>
        <dbReference type="SAM" id="Phobius"/>
    </source>
</evidence>
<keyword evidence="8" id="KW-1185">Reference proteome</keyword>
<keyword evidence="2" id="KW-0813">Transport</keyword>
<keyword evidence="3 6" id="KW-0812">Transmembrane</keyword>
<dbReference type="Proteomes" id="UP001170310">
    <property type="component" value="Unassembled WGS sequence"/>
</dbReference>
<gene>
    <name evidence="7" type="ORF">Q4528_13990</name>
</gene>
<evidence type="ECO:0000256" key="1">
    <source>
        <dbReference type="ARBA" id="ARBA00004141"/>
    </source>
</evidence>
<dbReference type="EMBL" id="JAUOQO010000366">
    <property type="protein sequence ID" value="MDO6575222.1"/>
    <property type="molecule type" value="Genomic_DNA"/>
</dbReference>
<dbReference type="PROSITE" id="PS50267">
    <property type="entry name" value="NA_NEUROTRAN_SYMP_3"/>
    <property type="match status" value="1"/>
</dbReference>
<keyword evidence="4 6" id="KW-1133">Transmembrane helix</keyword>
<name>A0AAW7YYQ9_9STAP</name>
<dbReference type="PANTHER" id="PTHR42948">
    <property type="entry name" value="TRANSPORTER"/>
    <property type="match status" value="1"/>
</dbReference>
<evidence type="ECO:0000256" key="5">
    <source>
        <dbReference type="ARBA" id="ARBA00023136"/>
    </source>
</evidence>
<evidence type="ECO:0000256" key="4">
    <source>
        <dbReference type="ARBA" id="ARBA00022989"/>
    </source>
</evidence>
<proteinExistence type="predicted"/>
<protein>
    <submittedName>
        <fullName evidence="7">Sodium-dependent transporter</fullName>
    </submittedName>
</protein>
<evidence type="ECO:0000256" key="2">
    <source>
        <dbReference type="ARBA" id="ARBA00022448"/>
    </source>
</evidence>
<accession>A0AAW7YYQ9</accession>
<evidence type="ECO:0000313" key="8">
    <source>
        <dbReference type="Proteomes" id="UP001170310"/>
    </source>
</evidence>
<organism evidence="7 8">
    <name type="scientific">Staphylococcus pasteuri_A</name>
    <dbReference type="NCBI Taxonomy" id="3062664"/>
    <lineage>
        <taxon>Bacteria</taxon>
        <taxon>Bacillati</taxon>
        <taxon>Bacillota</taxon>
        <taxon>Bacilli</taxon>
        <taxon>Bacillales</taxon>
        <taxon>Staphylococcaceae</taxon>
        <taxon>Staphylococcus</taxon>
    </lineage>
</organism>
<dbReference type="InterPro" id="IPR037272">
    <property type="entry name" value="SNS_sf"/>
</dbReference>
<dbReference type="PANTHER" id="PTHR42948:SF1">
    <property type="entry name" value="TRANSPORTER"/>
    <property type="match status" value="1"/>
</dbReference>
<evidence type="ECO:0000256" key="3">
    <source>
        <dbReference type="ARBA" id="ARBA00022692"/>
    </source>
</evidence>
<sequence length="67" mass="6782">MAGLAIYPIVFANGIEPSAGPGLLFVSLPIAFGTMPLGGVVSTIFFVMVTVAAFTSALALLESTSAY</sequence>
<feature type="transmembrane region" description="Helical" evidence="6">
    <location>
        <begin position="37"/>
        <end position="61"/>
    </location>
</feature>
<feature type="non-terminal residue" evidence="7">
    <location>
        <position position="67"/>
    </location>
</feature>
<comment type="subcellular location">
    <subcellularLocation>
        <location evidence="1">Membrane</location>
        <topology evidence="1">Multi-pass membrane protein</topology>
    </subcellularLocation>
</comment>
<comment type="caution">
    <text evidence="7">The sequence shown here is derived from an EMBL/GenBank/DDBJ whole genome shotgun (WGS) entry which is preliminary data.</text>
</comment>
<dbReference type="Pfam" id="PF00209">
    <property type="entry name" value="SNF"/>
    <property type="match status" value="1"/>
</dbReference>